<feature type="coiled-coil region" evidence="1">
    <location>
        <begin position="292"/>
        <end position="319"/>
    </location>
</feature>
<dbReference type="OrthoDB" id="2016755at2"/>
<dbReference type="Proteomes" id="UP000237749">
    <property type="component" value="Unassembled WGS sequence"/>
</dbReference>
<dbReference type="EMBL" id="PTJA01000005">
    <property type="protein sequence ID" value="PPK80806.1"/>
    <property type="molecule type" value="Genomic_DNA"/>
</dbReference>
<evidence type="ECO:0000256" key="1">
    <source>
        <dbReference type="SAM" id="Coils"/>
    </source>
</evidence>
<keyword evidence="1" id="KW-0175">Coiled coil</keyword>
<sequence>MKKKLNTMAILSLLLLVTGCSPVTKLAEESNQPSDTVSEDIQNNNTGGIKHISKKLSDNFYIDADIEEPAAKEYGIYSVKNKVFDKAALDLFLLKDDNDRTFTENPNRPQTLIVDTGRGSSLLMGDGSVNYLKNNVRDSEIQSLIESYLLTGEVSEDTKELDFQSKDDAIALGINKIKEVVDCQAEAVRAVAISHDRLEQLQDSLSKNDIYQAELKNGSSNKIEELSAADDLYYIQYAIKVDDLPLYNAILEPGISMNIDAFWDNKVNITIMADRDGIRYFNFNNVFDSFDKIKEKKAIITAEEALQKVEEKYNNMILTDKTTISKIWLEYIPVPVSWKDPSVIELRPYWCIQLDITDKDGQISNAERINAVTGGNLANGE</sequence>
<protein>
    <recommendedName>
        <fullName evidence="5">Germination protein, Ger(X)C family</fullName>
    </recommendedName>
</protein>
<evidence type="ECO:0000313" key="3">
    <source>
        <dbReference type="EMBL" id="PPK80806.1"/>
    </source>
</evidence>
<evidence type="ECO:0000313" key="4">
    <source>
        <dbReference type="Proteomes" id="UP000237749"/>
    </source>
</evidence>
<feature type="chain" id="PRO_5039296924" description="Germination protein, Ger(X)C family" evidence="2">
    <location>
        <begin position="27"/>
        <end position="381"/>
    </location>
</feature>
<dbReference type="AlphaFoldDB" id="A0A2S6HSS9"/>
<dbReference type="PROSITE" id="PS51257">
    <property type="entry name" value="PROKAR_LIPOPROTEIN"/>
    <property type="match status" value="1"/>
</dbReference>
<feature type="signal peptide" evidence="2">
    <location>
        <begin position="1"/>
        <end position="26"/>
    </location>
</feature>
<name>A0A2S6HSS9_9FIRM</name>
<evidence type="ECO:0000256" key="2">
    <source>
        <dbReference type="SAM" id="SignalP"/>
    </source>
</evidence>
<organism evidence="3 4">
    <name type="scientific">Lacrimispora xylanisolvens</name>
    <dbReference type="NCBI Taxonomy" id="384636"/>
    <lineage>
        <taxon>Bacteria</taxon>
        <taxon>Bacillati</taxon>
        <taxon>Bacillota</taxon>
        <taxon>Clostridia</taxon>
        <taxon>Lachnospirales</taxon>
        <taxon>Lachnospiraceae</taxon>
        <taxon>Lacrimispora</taxon>
    </lineage>
</organism>
<accession>A0A2S6HSS9</accession>
<reference evidence="3 4" key="1">
    <citation type="submission" date="2018-02" db="EMBL/GenBank/DDBJ databases">
        <title>Genomic Encyclopedia of Archaeal and Bacterial Type Strains, Phase II (KMG-II): from individual species to whole genera.</title>
        <authorList>
            <person name="Goeker M."/>
        </authorList>
    </citation>
    <scope>NUCLEOTIDE SEQUENCE [LARGE SCALE GENOMIC DNA]</scope>
    <source>
        <strain evidence="3 4">DSM 3808</strain>
    </source>
</reference>
<keyword evidence="4" id="KW-1185">Reference proteome</keyword>
<keyword evidence="2" id="KW-0732">Signal</keyword>
<comment type="caution">
    <text evidence="3">The sequence shown here is derived from an EMBL/GenBank/DDBJ whole genome shotgun (WGS) entry which is preliminary data.</text>
</comment>
<dbReference type="RefSeq" id="WP_104436804.1">
    <property type="nucleotide sequence ID" value="NZ_PTJA01000005.1"/>
</dbReference>
<gene>
    <name evidence="3" type="ORF">BXY41_10521</name>
</gene>
<proteinExistence type="predicted"/>
<evidence type="ECO:0008006" key="5">
    <source>
        <dbReference type="Google" id="ProtNLM"/>
    </source>
</evidence>